<keyword evidence="2" id="KW-1185">Reference proteome</keyword>
<dbReference type="RefSeq" id="WP_075734847.1">
    <property type="nucleotide sequence ID" value="NZ_CP009249.1"/>
</dbReference>
<accession>A0A1L7D3Z4</accession>
<protein>
    <submittedName>
        <fullName evidence="1">Uncharacterized protein</fullName>
    </submittedName>
</protein>
<dbReference type="Proteomes" id="UP000185491">
    <property type="component" value="Chromosome"/>
</dbReference>
<gene>
    <name evidence="1" type="ORF">CPHO_08295</name>
</gene>
<evidence type="ECO:0000313" key="2">
    <source>
        <dbReference type="Proteomes" id="UP000185491"/>
    </source>
</evidence>
<reference evidence="1 2" key="1">
    <citation type="submission" date="2014-08" db="EMBL/GenBank/DDBJ databases">
        <title>Complete genome sequence of Corynebacterium phocae M408/89/1(T)(=DSM 44612(T)), isolated from the common seal (Phoca vitulina).</title>
        <authorList>
            <person name="Ruckert C."/>
            <person name="Albersmeier A."/>
            <person name="Winkler A."/>
            <person name="Kalinowski J."/>
        </authorList>
    </citation>
    <scope>NUCLEOTIDE SEQUENCE [LARGE SCALE GENOMIC DNA]</scope>
    <source>
        <strain evidence="1 2">M408/89/1</strain>
    </source>
</reference>
<name>A0A1L7D3Z4_9CORY</name>
<dbReference type="KEGG" id="cpho:CPHO_08295"/>
<evidence type="ECO:0000313" key="1">
    <source>
        <dbReference type="EMBL" id="APT92886.1"/>
    </source>
</evidence>
<organism evidence="1 2">
    <name type="scientific">Corynebacterium phocae</name>
    <dbReference type="NCBI Taxonomy" id="161895"/>
    <lineage>
        <taxon>Bacteria</taxon>
        <taxon>Bacillati</taxon>
        <taxon>Actinomycetota</taxon>
        <taxon>Actinomycetes</taxon>
        <taxon>Mycobacteriales</taxon>
        <taxon>Corynebacteriaceae</taxon>
        <taxon>Corynebacterium</taxon>
    </lineage>
</organism>
<dbReference type="AlphaFoldDB" id="A0A1L7D3Z4"/>
<dbReference type="EMBL" id="CP009249">
    <property type="protein sequence ID" value="APT92886.1"/>
    <property type="molecule type" value="Genomic_DNA"/>
</dbReference>
<sequence>MGALTRQEWSYRRLHALQVAQDTGQWVGLCNGEGEPVADLAVTGLDATVTNLDTAELSLTIPTAVDEKLTSPVAELIFGDSLGRQDEQTSALVPATDRTMMIVVQGPGGSLDREGYLVDIPGAVGDALGPLSVDVQATHMNELLNWCPCPSVPGTWGDVEFTQWREDASKAESGKGYAQPRTLAPVQEATMFYGHTSKGPAVETIRRIIQDSLDAVGRLHGFDRPHLVVDWTPTPDTDTEVVINRDDRTLWEVLAEPALLFGVSVQVVPWWPGDGEFPTRTGQWDEDYAVGRVIVKKIGEPLWQ</sequence>
<proteinExistence type="predicted"/>
<dbReference type="OrthoDB" id="4414962at2"/>